<keyword evidence="2" id="KW-0805">Transcription regulation</keyword>
<dbReference type="InterPro" id="IPR013324">
    <property type="entry name" value="RNA_pol_sigma_r3/r4-like"/>
</dbReference>
<protein>
    <submittedName>
        <fullName evidence="7">RNA polymerase sigma-70 factor (ECF subfamily)</fullName>
    </submittedName>
</protein>
<dbReference type="GO" id="GO:0016987">
    <property type="term" value="F:sigma factor activity"/>
    <property type="evidence" value="ECO:0007669"/>
    <property type="project" value="UniProtKB-KW"/>
</dbReference>
<dbReference type="Gene3D" id="1.10.1740.10">
    <property type="match status" value="1"/>
</dbReference>
<comment type="similarity">
    <text evidence="1">Belongs to the sigma-70 factor family. ECF subfamily.</text>
</comment>
<evidence type="ECO:0000259" key="5">
    <source>
        <dbReference type="Pfam" id="PF04542"/>
    </source>
</evidence>
<evidence type="ECO:0000256" key="4">
    <source>
        <dbReference type="ARBA" id="ARBA00023163"/>
    </source>
</evidence>
<evidence type="ECO:0000256" key="3">
    <source>
        <dbReference type="ARBA" id="ARBA00023082"/>
    </source>
</evidence>
<dbReference type="EMBL" id="QNRR01000021">
    <property type="protein sequence ID" value="RBP35541.1"/>
    <property type="molecule type" value="Genomic_DNA"/>
</dbReference>
<dbReference type="Pfam" id="PF04542">
    <property type="entry name" value="Sigma70_r2"/>
    <property type="match status" value="1"/>
</dbReference>
<accession>A0A366H1B2</accession>
<dbReference type="GO" id="GO:0006352">
    <property type="term" value="P:DNA-templated transcription initiation"/>
    <property type="evidence" value="ECO:0007669"/>
    <property type="project" value="InterPro"/>
</dbReference>
<dbReference type="InterPro" id="IPR039425">
    <property type="entry name" value="RNA_pol_sigma-70-like"/>
</dbReference>
<comment type="caution">
    <text evidence="7">The sequence shown here is derived from an EMBL/GenBank/DDBJ whole genome shotgun (WGS) entry which is preliminary data.</text>
</comment>
<dbReference type="NCBIfam" id="TIGR02937">
    <property type="entry name" value="sigma70-ECF"/>
    <property type="match status" value="1"/>
</dbReference>
<dbReference type="RefSeq" id="WP_170157575.1">
    <property type="nucleotide sequence ID" value="NZ_QNRR01000021.1"/>
</dbReference>
<feature type="domain" description="RNA polymerase sigma factor 70 region 4 type 2" evidence="6">
    <location>
        <begin position="110"/>
        <end position="158"/>
    </location>
</feature>
<dbReference type="InterPro" id="IPR013249">
    <property type="entry name" value="RNA_pol_sigma70_r4_t2"/>
</dbReference>
<evidence type="ECO:0000256" key="1">
    <source>
        <dbReference type="ARBA" id="ARBA00010641"/>
    </source>
</evidence>
<dbReference type="PANTHER" id="PTHR43133">
    <property type="entry name" value="RNA POLYMERASE ECF-TYPE SIGMA FACTO"/>
    <property type="match status" value="1"/>
</dbReference>
<dbReference type="AlphaFoldDB" id="A0A366H1B2"/>
<keyword evidence="8" id="KW-1185">Reference proteome</keyword>
<gene>
    <name evidence="7" type="ORF">DES53_12161</name>
</gene>
<feature type="domain" description="RNA polymerase sigma-70 region 2" evidence="5">
    <location>
        <begin position="14"/>
        <end position="80"/>
    </location>
</feature>
<proteinExistence type="inferred from homology"/>
<sequence length="180" mass="21024">MSTPDPAEEFVFLLARHERMLRAYVYALVPHAQDSDDILQEAKVRMWRAFGQFQAGTNFAAWSRKVAFHQVLSYRKRRKRDRLDFSDEFINAVAGEQETSADHFEQREKALQVCITKLPEDHREVLHLRYSEGLSLEAMADKLKRTVAALYRQLSRVRHVLHECVTKSLNRLPDHDYPAA</sequence>
<dbReference type="InterPro" id="IPR014284">
    <property type="entry name" value="RNA_pol_sigma-70_dom"/>
</dbReference>
<evidence type="ECO:0000259" key="6">
    <source>
        <dbReference type="Pfam" id="PF08281"/>
    </source>
</evidence>
<dbReference type="SUPFAM" id="SSF88659">
    <property type="entry name" value="Sigma3 and sigma4 domains of RNA polymerase sigma factors"/>
    <property type="match status" value="1"/>
</dbReference>
<evidence type="ECO:0000313" key="8">
    <source>
        <dbReference type="Proteomes" id="UP000253426"/>
    </source>
</evidence>
<dbReference type="PANTHER" id="PTHR43133:SF51">
    <property type="entry name" value="RNA POLYMERASE SIGMA FACTOR"/>
    <property type="match status" value="1"/>
</dbReference>
<dbReference type="InterPro" id="IPR014331">
    <property type="entry name" value="RNA_pol_sigma70_ECF_RHOBA"/>
</dbReference>
<dbReference type="SUPFAM" id="SSF88946">
    <property type="entry name" value="Sigma2 domain of RNA polymerase sigma factors"/>
    <property type="match status" value="1"/>
</dbReference>
<keyword evidence="4" id="KW-0804">Transcription</keyword>
<dbReference type="Pfam" id="PF08281">
    <property type="entry name" value="Sigma70_r4_2"/>
    <property type="match status" value="1"/>
</dbReference>
<dbReference type="GO" id="GO:0003677">
    <property type="term" value="F:DNA binding"/>
    <property type="evidence" value="ECO:0007669"/>
    <property type="project" value="InterPro"/>
</dbReference>
<name>A0A366H1B2_9BACT</name>
<dbReference type="InterPro" id="IPR007627">
    <property type="entry name" value="RNA_pol_sigma70_r2"/>
</dbReference>
<keyword evidence="3" id="KW-0731">Sigma factor</keyword>
<dbReference type="Gene3D" id="1.10.10.10">
    <property type="entry name" value="Winged helix-like DNA-binding domain superfamily/Winged helix DNA-binding domain"/>
    <property type="match status" value="1"/>
</dbReference>
<reference evidence="7 8" key="1">
    <citation type="submission" date="2018-06" db="EMBL/GenBank/DDBJ databases">
        <title>Genomic Encyclopedia of Type Strains, Phase IV (KMG-IV): sequencing the most valuable type-strain genomes for metagenomic binning, comparative biology and taxonomic classification.</title>
        <authorList>
            <person name="Goeker M."/>
        </authorList>
    </citation>
    <scope>NUCLEOTIDE SEQUENCE [LARGE SCALE GENOMIC DNA]</scope>
    <source>
        <strain evidence="7 8">DSM 25532</strain>
    </source>
</reference>
<dbReference type="InterPro" id="IPR013325">
    <property type="entry name" value="RNA_pol_sigma_r2"/>
</dbReference>
<organism evidence="7 8">
    <name type="scientific">Roseimicrobium gellanilyticum</name>
    <dbReference type="NCBI Taxonomy" id="748857"/>
    <lineage>
        <taxon>Bacteria</taxon>
        <taxon>Pseudomonadati</taxon>
        <taxon>Verrucomicrobiota</taxon>
        <taxon>Verrucomicrobiia</taxon>
        <taxon>Verrucomicrobiales</taxon>
        <taxon>Verrucomicrobiaceae</taxon>
        <taxon>Roseimicrobium</taxon>
    </lineage>
</organism>
<dbReference type="InterPro" id="IPR036388">
    <property type="entry name" value="WH-like_DNA-bd_sf"/>
</dbReference>
<dbReference type="NCBIfam" id="TIGR02989">
    <property type="entry name" value="Sig-70_gvs1"/>
    <property type="match status" value="1"/>
</dbReference>
<evidence type="ECO:0000313" key="7">
    <source>
        <dbReference type="EMBL" id="RBP35541.1"/>
    </source>
</evidence>
<evidence type="ECO:0000256" key="2">
    <source>
        <dbReference type="ARBA" id="ARBA00023015"/>
    </source>
</evidence>
<dbReference type="Proteomes" id="UP000253426">
    <property type="component" value="Unassembled WGS sequence"/>
</dbReference>